<dbReference type="PANTHER" id="PTHR42942">
    <property type="entry name" value="6-O-METHYLGUANINE DNA METHYLTRANSFERASE"/>
    <property type="match status" value="1"/>
</dbReference>
<dbReference type="Gene3D" id="1.10.10.10">
    <property type="entry name" value="Winged helix-like DNA-binding domain superfamily/Winged helix DNA-binding domain"/>
    <property type="match status" value="1"/>
</dbReference>
<dbReference type="PANTHER" id="PTHR42942:SF1">
    <property type="entry name" value="ALKYLTRANSFERASE-LIKE PROTEIN 1"/>
    <property type="match status" value="1"/>
</dbReference>
<dbReference type="EMBL" id="JAXIVS010000001">
    <property type="protein sequence ID" value="MDY7224922.1"/>
    <property type="molecule type" value="Genomic_DNA"/>
</dbReference>
<evidence type="ECO:0000256" key="1">
    <source>
        <dbReference type="ARBA" id="ARBA00022763"/>
    </source>
</evidence>
<organism evidence="3 4">
    <name type="scientific">Hyalangium rubrum</name>
    <dbReference type="NCBI Taxonomy" id="3103134"/>
    <lineage>
        <taxon>Bacteria</taxon>
        <taxon>Pseudomonadati</taxon>
        <taxon>Myxococcota</taxon>
        <taxon>Myxococcia</taxon>
        <taxon>Myxococcales</taxon>
        <taxon>Cystobacterineae</taxon>
        <taxon>Archangiaceae</taxon>
        <taxon>Hyalangium</taxon>
    </lineage>
</organism>
<dbReference type="InterPro" id="IPR036217">
    <property type="entry name" value="MethylDNA_cys_MeTrfase_DNAb"/>
</dbReference>
<protein>
    <submittedName>
        <fullName evidence="3">MGMT family protein</fullName>
    </submittedName>
</protein>
<keyword evidence="1" id="KW-0227">DNA damage</keyword>
<evidence type="ECO:0000259" key="2">
    <source>
        <dbReference type="Pfam" id="PF01035"/>
    </source>
</evidence>
<evidence type="ECO:0000313" key="4">
    <source>
        <dbReference type="Proteomes" id="UP001291309"/>
    </source>
</evidence>
<comment type="caution">
    <text evidence="3">The sequence shown here is derived from an EMBL/GenBank/DDBJ whole genome shotgun (WGS) entry which is preliminary data.</text>
</comment>
<dbReference type="InterPro" id="IPR036388">
    <property type="entry name" value="WH-like_DNA-bd_sf"/>
</dbReference>
<reference evidence="3 4" key="1">
    <citation type="submission" date="2023-12" db="EMBL/GenBank/DDBJ databases">
        <title>the genome sequence of Hyalangium sp. s54d21.</title>
        <authorList>
            <person name="Zhang X."/>
        </authorList>
    </citation>
    <scope>NUCLEOTIDE SEQUENCE [LARGE SCALE GENOMIC DNA]</scope>
    <source>
        <strain evidence="4">s54d21</strain>
    </source>
</reference>
<dbReference type="InterPro" id="IPR014048">
    <property type="entry name" value="MethylDNA_cys_MeTrfase_DNA-bd"/>
</dbReference>
<keyword evidence="4" id="KW-1185">Reference proteome</keyword>
<name>A0ABU5GWI6_9BACT</name>
<evidence type="ECO:0000313" key="3">
    <source>
        <dbReference type="EMBL" id="MDY7224922.1"/>
    </source>
</evidence>
<dbReference type="CDD" id="cd06445">
    <property type="entry name" value="ATase"/>
    <property type="match status" value="1"/>
</dbReference>
<dbReference type="InterPro" id="IPR052520">
    <property type="entry name" value="ATL_DNA_repair"/>
</dbReference>
<proteinExistence type="predicted"/>
<dbReference type="SUPFAM" id="SSF46767">
    <property type="entry name" value="Methylated DNA-protein cysteine methyltransferase, C-terminal domain"/>
    <property type="match status" value="1"/>
</dbReference>
<accession>A0ABU5GWI6</accession>
<dbReference type="RefSeq" id="WP_321543648.1">
    <property type="nucleotide sequence ID" value="NZ_JAXIVS010000001.1"/>
</dbReference>
<dbReference type="Proteomes" id="UP001291309">
    <property type="component" value="Unassembled WGS sequence"/>
</dbReference>
<dbReference type="Pfam" id="PF01035">
    <property type="entry name" value="DNA_binding_1"/>
    <property type="match status" value="1"/>
</dbReference>
<gene>
    <name evidence="3" type="ORF">SYV04_00950</name>
</gene>
<sequence length="136" mass="15016">MQPQDERHYERIYQVISQVPKGKVATYGDVATIVGDGCEAATVGQALGALGPRSVQVPWQRVIGRRGDKGRVTTSGLHQRDKLEAEGVEFDDRGLVDLGKFRWTGPSEDWARSHGFQMLPKEEGAPAVPDSQLRLF</sequence>
<feature type="domain" description="Methylated-DNA-[protein]-cysteine S-methyltransferase DNA binding" evidence="2">
    <location>
        <begin position="9"/>
        <end position="88"/>
    </location>
</feature>